<dbReference type="PANTHER" id="PTHR33142:SF83">
    <property type="entry name" value="SELF-PRUNING INTERACTING PROTEIN 1"/>
    <property type="match status" value="1"/>
</dbReference>
<keyword evidence="2" id="KW-0131">Cell cycle</keyword>
<dbReference type="GO" id="GO:0004860">
    <property type="term" value="F:protein kinase inhibitor activity"/>
    <property type="evidence" value="ECO:0007669"/>
    <property type="project" value="UniProtKB-KW"/>
</dbReference>
<dbReference type="InterPro" id="IPR040389">
    <property type="entry name" value="SMR"/>
</dbReference>
<protein>
    <submittedName>
        <fullName evidence="3">Uncharacterized protein</fullName>
    </submittedName>
</protein>
<evidence type="ECO:0000313" key="4">
    <source>
        <dbReference type="Proteomes" id="UP001291623"/>
    </source>
</evidence>
<dbReference type="EMBL" id="JAVYJV010000011">
    <property type="protein sequence ID" value="KAK4359714.1"/>
    <property type="molecule type" value="Genomic_DNA"/>
</dbReference>
<dbReference type="GO" id="GO:0032875">
    <property type="term" value="P:regulation of DNA endoreduplication"/>
    <property type="evidence" value="ECO:0007669"/>
    <property type="project" value="InterPro"/>
</dbReference>
<reference evidence="3" key="1">
    <citation type="submission" date="2023-12" db="EMBL/GenBank/DDBJ databases">
        <title>Genome assembly of Anisodus tanguticus.</title>
        <authorList>
            <person name="Wang Y.-J."/>
        </authorList>
    </citation>
    <scope>NUCLEOTIDE SEQUENCE</scope>
    <source>
        <strain evidence="3">KB-2021</strain>
        <tissue evidence="3">Leaf</tissue>
    </source>
</reference>
<keyword evidence="1" id="KW-0649">Protein kinase inhibitor</keyword>
<dbReference type="AlphaFoldDB" id="A0AAE1RW45"/>
<organism evidence="3 4">
    <name type="scientific">Anisodus tanguticus</name>
    <dbReference type="NCBI Taxonomy" id="243964"/>
    <lineage>
        <taxon>Eukaryota</taxon>
        <taxon>Viridiplantae</taxon>
        <taxon>Streptophyta</taxon>
        <taxon>Embryophyta</taxon>
        <taxon>Tracheophyta</taxon>
        <taxon>Spermatophyta</taxon>
        <taxon>Magnoliopsida</taxon>
        <taxon>eudicotyledons</taxon>
        <taxon>Gunneridae</taxon>
        <taxon>Pentapetalae</taxon>
        <taxon>asterids</taxon>
        <taxon>lamiids</taxon>
        <taxon>Solanales</taxon>
        <taxon>Solanaceae</taxon>
        <taxon>Solanoideae</taxon>
        <taxon>Hyoscyameae</taxon>
        <taxon>Anisodus</taxon>
    </lineage>
</organism>
<dbReference type="PANTHER" id="PTHR33142">
    <property type="entry name" value="CYCLIN-DEPENDENT PROTEIN KINASE INHIBITOR SMR13"/>
    <property type="match status" value="1"/>
</dbReference>
<evidence type="ECO:0000256" key="2">
    <source>
        <dbReference type="ARBA" id="ARBA00023306"/>
    </source>
</evidence>
<proteinExistence type="predicted"/>
<evidence type="ECO:0000313" key="3">
    <source>
        <dbReference type="EMBL" id="KAK4359714.1"/>
    </source>
</evidence>
<evidence type="ECO:0000256" key="1">
    <source>
        <dbReference type="ARBA" id="ARBA00023013"/>
    </source>
</evidence>
<sequence length="98" mass="11198">MSTDLQFLKDFLENQSPNIININSHECQTPKSPSFSIPKSLKCPAAPKKPQRVISSCKRKLQFVEIVAREEVESFFRIVEDAKSSNGCNRNTKRRCLL</sequence>
<gene>
    <name evidence="3" type="ORF">RND71_021943</name>
</gene>
<accession>A0AAE1RW45</accession>
<name>A0AAE1RW45_9SOLA</name>
<dbReference type="Proteomes" id="UP001291623">
    <property type="component" value="Unassembled WGS sequence"/>
</dbReference>
<keyword evidence="4" id="KW-1185">Reference proteome</keyword>
<comment type="caution">
    <text evidence="3">The sequence shown here is derived from an EMBL/GenBank/DDBJ whole genome shotgun (WGS) entry which is preliminary data.</text>
</comment>